<proteinExistence type="predicted"/>
<feature type="signal peptide" evidence="1">
    <location>
        <begin position="1"/>
        <end position="28"/>
    </location>
</feature>
<keyword evidence="3" id="KW-1185">Reference proteome</keyword>
<protein>
    <submittedName>
        <fullName evidence="2">Uncharacterized protein</fullName>
    </submittedName>
</protein>
<evidence type="ECO:0000256" key="1">
    <source>
        <dbReference type="SAM" id="SignalP"/>
    </source>
</evidence>
<sequence length="46" mass="4910">MKKKLFKVLVTFSIVSMVFVGVSTSALASGNASPTPYSIPVEMAKF</sequence>
<gene>
    <name evidence="2" type="ORF">J2S11_004453</name>
</gene>
<dbReference type="EMBL" id="JAUSTY010000034">
    <property type="protein sequence ID" value="MDQ0168491.1"/>
    <property type="molecule type" value="Genomic_DNA"/>
</dbReference>
<accession>A0ABT9W5I1</accession>
<organism evidence="2 3">
    <name type="scientific">Caldalkalibacillus horti</name>
    <dbReference type="NCBI Taxonomy" id="77523"/>
    <lineage>
        <taxon>Bacteria</taxon>
        <taxon>Bacillati</taxon>
        <taxon>Bacillota</taxon>
        <taxon>Bacilli</taxon>
        <taxon>Bacillales</taxon>
        <taxon>Bacillaceae</taxon>
        <taxon>Caldalkalibacillus</taxon>
    </lineage>
</organism>
<evidence type="ECO:0000313" key="2">
    <source>
        <dbReference type="EMBL" id="MDQ0168491.1"/>
    </source>
</evidence>
<keyword evidence="1" id="KW-0732">Signal</keyword>
<dbReference type="RefSeq" id="WP_307398258.1">
    <property type="nucleotide sequence ID" value="NZ_BAAADK010000040.1"/>
</dbReference>
<name>A0ABT9W5I1_9BACI</name>
<feature type="chain" id="PRO_5045330502" evidence="1">
    <location>
        <begin position="29"/>
        <end position="46"/>
    </location>
</feature>
<reference evidence="2 3" key="1">
    <citation type="submission" date="2023-07" db="EMBL/GenBank/DDBJ databases">
        <title>Genomic Encyclopedia of Type Strains, Phase IV (KMG-IV): sequencing the most valuable type-strain genomes for metagenomic binning, comparative biology and taxonomic classification.</title>
        <authorList>
            <person name="Goeker M."/>
        </authorList>
    </citation>
    <scope>NUCLEOTIDE SEQUENCE [LARGE SCALE GENOMIC DNA]</scope>
    <source>
        <strain evidence="2 3">DSM 12751</strain>
    </source>
</reference>
<evidence type="ECO:0000313" key="3">
    <source>
        <dbReference type="Proteomes" id="UP001235840"/>
    </source>
</evidence>
<dbReference type="Proteomes" id="UP001235840">
    <property type="component" value="Unassembled WGS sequence"/>
</dbReference>
<comment type="caution">
    <text evidence="2">The sequence shown here is derived from an EMBL/GenBank/DDBJ whole genome shotgun (WGS) entry which is preliminary data.</text>
</comment>